<dbReference type="PANTHER" id="PTHR30136:SF24">
    <property type="entry name" value="HTH-TYPE TRANSCRIPTIONAL REPRESSOR ALLR"/>
    <property type="match status" value="1"/>
</dbReference>
<name>A0A8T6R087_9MICO</name>
<evidence type="ECO:0000313" key="7">
    <source>
        <dbReference type="Proteomes" id="UP000287866"/>
    </source>
</evidence>
<dbReference type="GO" id="GO:0003700">
    <property type="term" value="F:DNA-binding transcription factor activity"/>
    <property type="evidence" value="ECO:0007669"/>
    <property type="project" value="TreeGrafter"/>
</dbReference>
<dbReference type="Pfam" id="PF09339">
    <property type="entry name" value="HTH_IclR"/>
    <property type="match status" value="1"/>
</dbReference>
<dbReference type="AlphaFoldDB" id="A0A8T6R087"/>
<keyword evidence="7" id="KW-1185">Reference proteome</keyword>
<evidence type="ECO:0000313" key="6">
    <source>
        <dbReference type="EMBL" id="NHA66944.1"/>
    </source>
</evidence>
<evidence type="ECO:0000256" key="2">
    <source>
        <dbReference type="ARBA" id="ARBA00023125"/>
    </source>
</evidence>
<comment type="caution">
    <text evidence="6">The sequence shown here is derived from an EMBL/GenBank/DDBJ whole genome shotgun (WGS) entry which is preliminary data.</text>
</comment>
<feature type="domain" description="HTH iclR-type" evidence="4">
    <location>
        <begin position="9"/>
        <end position="70"/>
    </location>
</feature>
<proteinExistence type="predicted"/>
<dbReference type="GO" id="GO:0003677">
    <property type="term" value="F:DNA binding"/>
    <property type="evidence" value="ECO:0007669"/>
    <property type="project" value="UniProtKB-KW"/>
</dbReference>
<evidence type="ECO:0000259" key="4">
    <source>
        <dbReference type="PROSITE" id="PS51077"/>
    </source>
</evidence>
<dbReference type="Proteomes" id="UP000287866">
    <property type="component" value="Unassembled WGS sequence"/>
</dbReference>
<dbReference type="Gene3D" id="1.10.10.10">
    <property type="entry name" value="Winged helix-like DNA-binding domain superfamily/Winged helix DNA-binding domain"/>
    <property type="match status" value="1"/>
</dbReference>
<dbReference type="InterPro" id="IPR036390">
    <property type="entry name" value="WH_DNA-bd_sf"/>
</dbReference>
<dbReference type="GO" id="GO:0045892">
    <property type="term" value="P:negative regulation of DNA-templated transcription"/>
    <property type="evidence" value="ECO:0007669"/>
    <property type="project" value="TreeGrafter"/>
</dbReference>
<dbReference type="PANTHER" id="PTHR30136">
    <property type="entry name" value="HELIX-TURN-HELIX TRANSCRIPTIONAL REGULATOR, ICLR FAMILY"/>
    <property type="match status" value="1"/>
</dbReference>
<dbReference type="SUPFAM" id="SSF55781">
    <property type="entry name" value="GAF domain-like"/>
    <property type="match status" value="1"/>
</dbReference>
<keyword evidence="1" id="KW-0805">Transcription regulation</keyword>
<evidence type="ECO:0000256" key="1">
    <source>
        <dbReference type="ARBA" id="ARBA00023015"/>
    </source>
</evidence>
<dbReference type="InterPro" id="IPR014757">
    <property type="entry name" value="Tscrpt_reg_IclR_C"/>
</dbReference>
<dbReference type="PROSITE" id="PS51077">
    <property type="entry name" value="HTH_ICLR"/>
    <property type="match status" value="1"/>
</dbReference>
<dbReference type="InterPro" id="IPR029016">
    <property type="entry name" value="GAF-like_dom_sf"/>
</dbReference>
<sequence length="254" mass="26648">MGTPAATGTQSVDRAADLVARVVRSDVPVPFGDLAEGSGLARSTASRLLAALERADLLARDDDGGWVPGGLFDVYSVRRTDDELLVETAVATMHALNERTGETVNLGVARRGTVVQIHQVEAVFYLGSRDWVGTDVPAHCSALGQVLYAYGALPVPSGPLERLTEHTLHGEAQLRERLAAVREDGFAVTVDELEPGLTGIGAPVRRRGTVVAALGISGPTFRLADEARATGALVAAHARAVSARLDHHPEKGAA</sequence>
<protein>
    <submittedName>
        <fullName evidence="6">IclR family transcriptional regulator</fullName>
    </submittedName>
</protein>
<dbReference type="EMBL" id="SAYU02000004">
    <property type="protein sequence ID" value="NHA66944.1"/>
    <property type="molecule type" value="Genomic_DNA"/>
</dbReference>
<dbReference type="InterPro" id="IPR005471">
    <property type="entry name" value="Tscrpt_reg_IclR_N"/>
</dbReference>
<dbReference type="PROSITE" id="PS51078">
    <property type="entry name" value="ICLR_ED"/>
    <property type="match status" value="1"/>
</dbReference>
<dbReference type="SUPFAM" id="SSF46785">
    <property type="entry name" value="Winged helix' DNA-binding domain"/>
    <property type="match status" value="1"/>
</dbReference>
<dbReference type="InterPro" id="IPR050707">
    <property type="entry name" value="HTH_MetabolicPath_Reg"/>
</dbReference>
<keyword evidence="2" id="KW-0238">DNA-binding</keyword>
<evidence type="ECO:0000256" key="3">
    <source>
        <dbReference type="ARBA" id="ARBA00023163"/>
    </source>
</evidence>
<dbReference type="RefSeq" id="WP_165566170.1">
    <property type="nucleotide sequence ID" value="NZ_SAYU02000004.1"/>
</dbReference>
<keyword evidence="3" id="KW-0804">Transcription</keyword>
<accession>A0A8T6R087</accession>
<dbReference type="InterPro" id="IPR036388">
    <property type="entry name" value="WH-like_DNA-bd_sf"/>
</dbReference>
<dbReference type="Pfam" id="PF01614">
    <property type="entry name" value="IclR_C"/>
    <property type="match status" value="1"/>
</dbReference>
<evidence type="ECO:0000259" key="5">
    <source>
        <dbReference type="PROSITE" id="PS51078"/>
    </source>
</evidence>
<organism evidence="6 7">
    <name type="scientific">Phycicoccus flavus</name>
    <dbReference type="NCBI Taxonomy" id="2502783"/>
    <lineage>
        <taxon>Bacteria</taxon>
        <taxon>Bacillati</taxon>
        <taxon>Actinomycetota</taxon>
        <taxon>Actinomycetes</taxon>
        <taxon>Micrococcales</taxon>
        <taxon>Intrasporangiaceae</taxon>
        <taxon>Phycicoccus</taxon>
    </lineage>
</organism>
<dbReference type="Gene3D" id="3.30.450.40">
    <property type="match status" value="1"/>
</dbReference>
<reference evidence="6" key="1">
    <citation type="submission" date="2020-03" db="EMBL/GenBank/DDBJ databases">
        <title>Phycicoccus flavus sp. nov., a novel endophytic actinobacterium isolated from branch of Kandelia candel.</title>
        <authorList>
            <person name="Tuo L."/>
        </authorList>
    </citation>
    <scope>NUCLEOTIDE SEQUENCE</scope>
    <source>
        <strain evidence="6">CMS6Z-2</strain>
    </source>
</reference>
<gene>
    <name evidence="6" type="ORF">EPD83_002595</name>
</gene>
<feature type="domain" description="IclR-ED" evidence="5">
    <location>
        <begin position="73"/>
        <end position="247"/>
    </location>
</feature>